<evidence type="ECO:0000259" key="10">
    <source>
        <dbReference type="PROSITE" id="PS50262"/>
    </source>
</evidence>
<feature type="transmembrane region" description="Helical" evidence="9">
    <location>
        <begin position="114"/>
        <end position="135"/>
    </location>
</feature>
<evidence type="ECO:0000256" key="7">
    <source>
        <dbReference type="RuleBase" id="RU000688"/>
    </source>
</evidence>
<dbReference type="EMBL" id="KQ422046">
    <property type="protein sequence ID" value="KOF75619.1"/>
    <property type="molecule type" value="Genomic_DNA"/>
</dbReference>
<feature type="region of interest" description="Disordered" evidence="8">
    <location>
        <begin position="416"/>
        <end position="438"/>
    </location>
</feature>
<dbReference type="GO" id="GO:0005886">
    <property type="term" value="C:plasma membrane"/>
    <property type="evidence" value="ECO:0007669"/>
    <property type="project" value="UniProtKB-SubCell"/>
</dbReference>
<dbReference type="Gene3D" id="1.20.1070.10">
    <property type="entry name" value="Rhodopsin 7-helix transmembrane proteins"/>
    <property type="match status" value="1"/>
</dbReference>
<reference evidence="11" key="1">
    <citation type="submission" date="2015-07" db="EMBL/GenBank/DDBJ databases">
        <title>MeaNS - Measles Nucleotide Surveillance Program.</title>
        <authorList>
            <person name="Tran T."/>
            <person name="Druce J."/>
        </authorList>
    </citation>
    <scope>NUCLEOTIDE SEQUENCE</scope>
    <source>
        <strain evidence="11">UCB-OBI-ISO-001</strain>
        <tissue evidence="11">Gonad</tissue>
    </source>
</reference>
<dbReference type="OrthoDB" id="5987909at2759"/>
<keyword evidence="2" id="KW-1003">Cell membrane</keyword>
<organism evidence="11">
    <name type="scientific">Octopus bimaculoides</name>
    <name type="common">California two-spotted octopus</name>
    <dbReference type="NCBI Taxonomy" id="37653"/>
    <lineage>
        <taxon>Eukaryota</taxon>
        <taxon>Metazoa</taxon>
        <taxon>Spiralia</taxon>
        <taxon>Lophotrochozoa</taxon>
        <taxon>Mollusca</taxon>
        <taxon>Cephalopoda</taxon>
        <taxon>Coleoidea</taxon>
        <taxon>Octopodiformes</taxon>
        <taxon>Octopoda</taxon>
        <taxon>Incirrata</taxon>
        <taxon>Octopodidae</taxon>
        <taxon>Octopus</taxon>
    </lineage>
</organism>
<keyword evidence="6 7" id="KW-0675">Receptor</keyword>
<evidence type="ECO:0000256" key="9">
    <source>
        <dbReference type="SAM" id="Phobius"/>
    </source>
</evidence>
<gene>
    <name evidence="11" type="ORF">OCBIM_22034455mg</name>
</gene>
<keyword evidence="7" id="KW-0297">G-protein coupled receptor</keyword>
<evidence type="ECO:0000256" key="8">
    <source>
        <dbReference type="SAM" id="MobiDB-lite"/>
    </source>
</evidence>
<evidence type="ECO:0000256" key="4">
    <source>
        <dbReference type="ARBA" id="ARBA00022989"/>
    </source>
</evidence>
<dbReference type="OMA" id="FITMSTE"/>
<dbReference type="PROSITE" id="PS00237">
    <property type="entry name" value="G_PROTEIN_RECEP_F1_1"/>
    <property type="match status" value="1"/>
</dbReference>
<dbReference type="InterPro" id="IPR000276">
    <property type="entry name" value="GPCR_Rhodpsn"/>
</dbReference>
<feature type="transmembrane region" description="Helical" evidence="9">
    <location>
        <begin position="156"/>
        <end position="177"/>
    </location>
</feature>
<evidence type="ECO:0000256" key="3">
    <source>
        <dbReference type="ARBA" id="ARBA00022692"/>
    </source>
</evidence>
<dbReference type="GO" id="GO:0032870">
    <property type="term" value="P:cellular response to hormone stimulus"/>
    <property type="evidence" value="ECO:0007669"/>
    <property type="project" value="TreeGrafter"/>
</dbReference>
<dbReference type="Pfam" id="PF00001">
    <property type="entry name" value="7tm_1"/>
    <property type="match status" value="1"/>
</dbReference>
<dbReference type="PANTHER" id="PTHR24241:SF117">
    <property type="entry name" value="G-PROTEIN COUPLED RECEPTORS FAMILY 1 PROFILE DOMAIN-CONTAINING PROTEIN"/>
    <property type="match status" value="1"/>
</dbReference>
<keyword evidence="5 9" id="KW-0472">Membrane</keyword>
<feature type="transmembrane region" description="Helical" evidence="9">
    <location>
        <begin position="205"/>
        <end position="226"/>
    </location>
</feature>
<feature type="transmembrane region" description="Helical" evidence="9">
    <location>
        <begin position="310"/>
        <end position="329"/>
    </location>
</feature>
<accession>A0A0L8GFL1</accession>
<dbReference type="PRINTS" id="PR00237">
    <property type="entry name" value="GPCRRHODOPSN"/>
</dbReference>
<evidence type="ECO:0000256" key="6">
    <source>
        <dbReference type="ARBA" id="ARBA00023170"/>
    </source>
</evidence>
<dbReference type="PROSITE" id="PS50262">
    <property type="entry name" value="G_PROTEIN_RECEP_F1_2"/>
    <property type="match status" value="1"/>
</dbReference>
<comment type="subcellular location">
    <subcellularLocation>
        <location evidence="1">Cell membrane</location>
        <topology evidence="1">Multi-pass membrane protein</topology>
    </subcellularLocation>
</comment>
<dbReference type="SUPFAM" id="SSF81321">
    <property type="entry name" value="Family A G protein-coupled receptor-like"/>
    <property type="match status" value="1"/>
</dbReference>
<proteinExistence type="inferred from homology"/>
<evidence type="ECO:0000256" key="1">
    <source>
        <dbReference type="ARBA" id="ARBA00004651"/>
    </source>
</evidence>
<sequence length="438" mass="49831">MHIFEVSTEFNLKNGSGFDMNESSYETDIKSPAWTADIVERIMSVAIIMIATIVGNLTLIAAIFWKRSRLVKRVNIFLVNLAIGDLTVAMITMTTEILFIAFGEWILGEVVCKISVYLQIVTLASTTFLMTGMSIDRYQVIVKPLQSLRKRPKIRTKVILAWVMAFIFALPQLLIFVQVKETKSDGSTQMKCVSKGYTDEWQRKVYFTFLTAYILVVPGAVMFYCYSNITRVVWSRANHIPQITYNNKSIQTTNRISINQSLVSASKRRVVTMTLTVIIGFLTCLTPYFIVNLIRIYSNYTIGMKKSLHVSEAIFMTHSALNPILYGIFSLRMEHFYRVINVCLCFIPVKSVIERDTSVDSLGHMNTLSMLQIRFSRLGNRNAVQSINQKKQSFQRKSFLRKNVGHAIKTTFHPKSNSVQTTLDNTNLRPVSGLSPNV</sequence>
<keyword evidence="4 9" id="KW-1133">Transmembrane helix</keyword>
<keyword evidence="7" id="KW-0807">Transducer</keyword>
<feature type="transmembrane region" description="Helical" evidence="9">
    <location>
        <begin position="270"/>
        <end position="290"/>
    </location>
</feature>
<protein>
    <recommendedName>
        <fullName evidence="10">G-protein coupled receptors family 1 profile domain-containing protein</fullName>
    </recommendedName>
</protein>
<dbReference type="GO" id="GO:0042277">
    <property type="term" value="F:peptide binding"/>
    <property type="evidence" value="ECO:0007669"/>
    <property type="project" value="TreeGrafter"/>
</dbReference>
<keyword evidence="3 7" id="KW-0812">Transmembrane</keyword>
<feature type="transmembrane region" description="Helical" evidence="9">
    <location>
        <begin position="77"/>
        <end position="102"/>
    </location>
</feature>
<evidence type="ECO:0000313" key="11">
    <source>
        <dbReference type="EMBL" id="KOF75619.1"/>
    </source>
</evidence>
<dbReference type="InterPro" id="IPR017452">
    <property type="entry name" value="GPCR_Rhodpsn_7TM"/>
</dbReference>
<dbReference type="AlphaFoldDB" id="A0A0L8GFL1"/>
<feature type="domain" description="G-protein coupled receptors family 1 profile" evidence="10">
    <location>
        <begin position="55"/>
        <end position="326"/>
    </location>
</feature>
<dbReference type="STRING" id="37653.A0A0L8GFL1"/>
<dbReference type="GO" id="GO:0004930">
    <property type="term" value="F:G protein-coupled receptor activity"/>
    <property type="evidence" value="ECO:0007669"/>
    <property type="project" value="UniProtKB-KW"/>
</dbReference>
<name>A0A0L8GFL1_OCTBM</name>
<evidence type="ECO:0000256" key="2">
    <source>
        <dbReference type="ARBA" id="ARBA00022475"/>
    </source>
</evidence>
<dbReference type="PANTHER" id="PTHR24241">
    <property type="entry name" value="NEUROPEPTIDE RECEPTOR-RELATED G-PROTEIN COUPLED RECEPTOR"/>
    <property type="match status" value="1"/>
</dbReference>
<feature type="transmembrane region" description="Helical" evidence="9">
    <location>
        <begin position="42"/>
        <end position="65"/>
    </location>
</feature>
<evidence type="ECO:0000256" key="5">
    <source>
        <dbReference type="ARBA" id="ARBA00023136"/>
    </source>
</evidence>
<comment type="similarity">
    <text evidence="7">Belongs to the G-protein coupled receptor 1 family.</text>
</comment>